<dbReference type="InterPro" id="IPR007497">
    <property type="entry name" value="SIMPL/DUF541"/>
</dbReference>
<feature type="chain" id="PRO_5001801906" evidence="1">
    <location>
        <begin position="19"/>
        <end position="230"/>
    </location>
</feature>
<protein>
    <submittedName>
        <fullName evidence="2">Membrane protein</fullName>
    </submittedName>
    <submittedName>
        <fullName evidence="3">SIMPL domain-containing protein</fullName>
    </submittedName>
</protein>
<dbReference type="Gene3D" id="3.30.70.2970">
    <property type="entry name" value="Protein of unknown function (DUF541), domain 2"/>
    <property type="match status" value="1"/>
</dbReference>
<dbReference type="InterPro" id="IPR052022">
    <property type="entry name" value="26kDa_periplasmic_antigen"/>
</dbReference>
<sequence length="230" mass="25426">MKKVALFLTLMFMTMSYAQETKQIPQISVSGEGKVKVVPDQATILATIETKGSNAKDVKKQNDQKMDAVLKFIKKMNIPTADFKTKQVALNPQYDYEKKKHNYNATQTVEISLKDLTKYDELMEGLVDQGINRIDGVTFESSKLAQHESEARKLAIKDAKSKAEDYVSVLGQKVGKAIVISDNSQAYRPQPMYAAMKSMAMDSAGAASNETLAIGEIEIVSNVSVSFILE</sequence>
<keyword evidence="5" id="KW-1185">Reference proteome</keyword>
<reference evidence="3 5" key="2">
    <citation type="submission" date="2016-11" db="EMBL/GenBank/DDBJ databases">
        <title>Whole genomes of Flavobacteriaceae.</title>
        <authorList>
            <person name="Stine C."/>
            <person name="Li C."/>
            <person name="Tadesse D."/>
        </authorList>
    </citation>
    <scope>NUCLEOTIDE SEQUENCE [LARGE SCALE GENOMIC DNA]</scope>
    <source>
        <strain evidence="3 5">ATCC 29551</strain>
    </source>
</reference>
<reference evidence="2 4" key="1">
    <citation type="submission" date="2014-07" db="EMBL/GenBank/DDBJ databases">
        <title>Genome of Flavobacterium hydatis DSM 2063.</title>
        <authorList>
            <person name="Pipes S.E."/>
            <person name="Stropko S.J."/>
            <person name="Newman J.D."/>
        </authorList>
    </citation>
    <scope>NUCLEOTIDE SEQUENCE [LARGE SCALE GENOMIC DNA]</scope>
    <source>
        <strain evidence="2 4">DSM 2063</strain>
    </source>
</reference>
<dbReference type="PANTHER" id="PTHR34387:SF1">
    <property type="entry name" value="PERIPLASMIC IMMUNOGENIC PROTEIN"/>
    <property type="match status" value="1"/>
</dbReference>
<dbReference type="OrthoDB" id="6021921at2"/>
<evidence type="ECO:0000256" key="1">
    <source>
        <dbReference type="SAM" id="SignalP"/>
    </source>
</evidence>
<dbReference type="EMBL" id="MUGY01000026">
    <property type="protein sequence ID" value="OXA91079.1"/>
    <property type="molecule type" value="Genomic_DNA"/>
</dbReference>
<evidence type="ECO:0000313" key="2">
    <source>
        <dbReference type="EMBL" id="KFF08516.1"/>
    </source>
</evidence>
<dbReference type="GO" id="GO:0006974">
    <property type="term" value="P:DNA damage response"/>
    <property type="evidence" value="ECO:0007669"/>
    <property type="project" value="TreeGrafter"/>
</dbReference>
<keyword evidence="1" id="KW-0732">Signal</keyword>
<feature type="signal peptide" evidence="1">
    <location>
        <begin position="1"/>
        <end position="18"/>
    </location>
</feature>
<dbReference type="EMBL" id="JPRM01000052">
    <property type="protein sequence ID" value="KFF08516.1"/>
    <property type="molecule type" value="Genomic_DNA"/>
</dbReference>
<evidence type="ECO:0000313" key="3">
    <source>
        <dbReference type="EMBL" id="OXA91079.1"/>
    </source>
</evidence>
<evidence type="ECO:0000313" key="5">
    <source>
        <dbReference type="Proteomes" id="UP000198424"/>
    </source>
</evidence>
<dbReference type="Pfam" id="PF04402">
    <property type="entry name" value="SIMPL"/>
    <property type="match status" value="1"/>
</dbReference>
<dbReference type="eggNOG" id="COG2968">
    <property type="taxonomic scope" value="Bacteria"/>
</dbReference>
<comment type="caution">
    <text evidence="2">The sequence shown here is derived from an EMBL/GenBank/DDBJ whole genome shotgun (WGS) entry which is preliminary data.</text>
</comment>
<evidence type="ECO:0000313" key="4">
    <source>
        <dbReference type="Proteomes" id="UP000028712"/>
    </source>
</evidence>
<gene>
    <name evidence="3" type="ORF">B0A62_18535</name>
    <name evidence="2" type="ORF">IW20_23545</name>
</gene>
<dbReference type="Proteomes" id="UP000028712">
    <property type="component" value="Unassembled WGS sequence"/>
</dbReference>
<dbReference type="PANTHER" id="PTHR34387">
    <property type="entry name" value="SLR1258 PROTEIN"/>
    <property type="match status" value="1"/>
</dbReference>
<name>A0A085ZVQ2_FLAHY</name>
<dbReference type="Gene3D" id="3.30.110.170">
    <property type="entry name" value="Protein of unknown function (DUF541), domain 1"/>
    <property type="match status" value="1"/>
</dbReference>
<dbReference type="RefSeq" id="WP_035628171.1">
    <property type="nucleotide sequence ID" value="NZ_JBEWQG010000053.1"/>
</dbReference>
<dbReference type="STRING" id="991.IW20_23545"/>
<organism evidence="2 4">
    <name type="scientific">Flavobacterium hydatis</name>
    <name type="common">Cytophaga aquatilis</name>
    <dbReference type="NCBI Taxonomy" id="991"/>
    <lineage>
        <taxon>Bacteria</taxon>
        <taxon>Pseudomonadati</taxon>
        <taxon>Bacteroidota</taxon>
        <taxon>Flavobacteriia</taxon>
        <taxon>Flavobacteriales</taxon>
        <taxon>Flavobacteriaceae</taxon>
        <taxon>Flavobacterium</taxon>
    </lineage>
</organism>
<dbReference type="Proteomes" id="UP000198424">
    <property type="component" value="Unassembled WGS sequence"/>
</dbReference>
<accession>A0A085ZVQ2</accession>
<dbReference type="AlphaFoldDB" id="A0A085ZVQ2"/>
<proteinExistence type="predicted"/>